<proteinExistence type="predicted"/>
<dbReference type="AlphaFoldDB" id="A0A1G5RUA2"/>
<dbReference type="Proteomes" id="UP000199428">
    <property type="component" value="Unassembled WGS sequence"/>
</dbReference>
<evidence type="ECO:0000313" key="3">
    <source>
        <dbReference type="Proteomes" id="UP000199428"/>
    </source>
</evidence>
<dbReference type="GO" id="GO:0006265">
    <property type="term" value="P:DNA topological change"/>
    <property type="evidence" value="ECO:0007669"/>
    <property type="project" value="InterPro"/>
</dbReference>
<evidence type="ECO:0000313" key="2">
    <source>
        <dbReference type="EMBL" id="SCZ77507.1"/>
    </source>
</evidence>
<dbReference type="Gene3D" id="3.30.65.10">
    <property type="entry name" value="Bacterial Topoisomerase I, domain 1"/>
    <property type="match status" value="1"/>
</dbReference>
<sequence length="309" mass="35488">MGLFSKPEVVILKDSCDSKEYLSKLQELRKTVPDDSEAAEKIDKEIVIVNAGIKGEANVLYELENSDMDLVILRDLYIETNDGRSAQIDYFVISKHAAVIIECKNLFGNIEINNKGDFIRSFDYKGRKYKEGIYSPITQNERHLAVYKECWKECTSKIAQLFVGKSFDNFYRTVIVLANEKTVVNDRWAKKEVKEKVIRCDQLINYLRNLTGTLSYSKKEMVQLGESILTLNVEQRTDYLKKYEDLVEATKTQKPTTSEEQKTQTEQKLICPKCGGELVLRTAKKGDNAGNQFYGCSNFPKCRFIMNIQ</sequence>
<name>A0A1G5RUA2_PSEXY</name>
<keyword evidence="2" id="KW-0413">Isomerase</keyword>
<dbReference type="Pfam" id="PF01396">
    <property type="entry name" value="Zn_ribbon_Top1"/>
    <property type="match status" value="1"/>
</dbReference>
<reference evidence="2 3" key="1">
    <citation type="submission" date="2016-10" db="EMBL/GenBank/DDBJ databases">
        <authorList>
            <person name="de Groot N.N."/>
        </authorList>
    </citation>
    <scope>NUCLEOTIDE SEQUENCE [LARGE SCALE GENOMIC DNA]</scope>
    <source>
        <strain evidence="2 3">DSM 10317</strain>
    </source>
</reference>
<dbReference type="RefSeq" id="WP_090161501.1">
    <property type="nucleotide sequence ID" value="NZ_FMWK01000003.1"/>
</dbReference>
<dbReference type="PROSITE" id="PS50965">
    <property type="entry name" value="NERD"/>
    <property type="match status" value="1"/>
</dbReference>
<organism evidence="2 3">
    <name type="scientific">Pseudobutyrivibrio xylanivorans</name>
    <dbReference type="NCBI Taxonomy" id="185007"/>
    <lineage>
        <taxon>Bacteria</taxon>
        <taxon>Bacillati</taxon>
        <taxon>Bacillota</taxon>
        <taxon>Clostridia</taxon>
        <taxon>Lachnospirales</taxon>
        <taxon>Lachnospiraceae</taxon>
        <taxon>Pseudobutyrivibrio</taxon>
    </lineage>
</organism>
<gene>
    <name evidence="2" type="ORF">SAMN02910350_00827</name>
</gene>
<dbReference type="GO" id="GO:0005694">
    <property type="term" value="C:chromosome"/>
    <property type="evidence" value="ECO:0007669"/>
    <property type="project" value="InterPro"/>
</dbReference>
<protein>
    <submittedName>
        <fullName evidence="2">Topoisomerase DNA binding C4 zinc finger</fullName>
    </submittedName>
</protein>
<dbReference type="GO" id="GO:0003677">
    <property type="term" value="F:DNA binding"/>
    <property type="evidence" value="ECO:0007669"/>
    <property type="project" value="InterPro"/>
</dbReference>
<dbReference type="InterPro" id="IPR013498">
    <property type="entry name" value="Topo_IA_Znf"/>
</dbReference>
<dbReference type="InterPro" id="IPR011528">
    <property type="entry name" value="NERD"/>
</dbReference>
<dbReference type="SUPFAM" id="SSF57783">
    <property type="entry name" value="Zinc beta-ribbon"/>
    <property type="match status" value="1"/>
</dbReference>
<accession>A0A1G5RUA2</accession>
<dbReference type="EMBL" id="FMWK01000003">
    <property type="protein sequence ID" value="SCZ77507.1"/>
    <property type="molecule type" value="Genomic_DNA"/>
</dbReference>
<feature type="domain" description="NERD" evidence="1">
    <location>
        <begin position="51"/>
        <end position="170"/>
    </location>
</feature>
<evidence type="ECO:0000259" key="1">
    <source>
        <dbReference type="PROSITE" id="PS50965"/>
    </source>
</evidence>
<dbReference type="Pfam" id="PF08378">
    <property type="entry name" value="NERD"/>
    <property type="match status" value="1"/>
</dbReference>
<dbReference type="GO" id="GO:0003916">
    <property type="term" value="F:DNA topoisomerase activity"/>
    <property type="evidence" value="ECO:0007669"/>
    <property type="project" value="InterPro"/>
</dbReference>